<dbReference type="Proteomes" id="UP000464577">
    <property type="component" value="Chromosome"/>
</dbReference>
<name>A0A6P1W2J9_9BACT</name>
<accession>A0A6P1W2J9</accession>
<evidence type="ECO:0000313" key="1">
    <source>
        <dbReference type="EMBL" id="QHV97906.1"/>
    </source>
</evidence>
<organism evidence="1 2">
    <name type="scientific">Spirosoma endbachense</name>
    <dbReference type="NCBI Taxonomy" id="2666025"/>
    <lineage>
        <taxon>Bacteria</taxon>
        <taxon>Pseudomonadati</taxon>
        <taxon>Bacteroidota</taxon>
        <taxon>Cytophagia</taxon>
        <taxon>Cytophagales</taxon>
        <taxon>Cytophagaceae</taxon>
        <taxon>Spirosoma</taxon>
    </lineage>
</organism>
<dbReference type="KEGG" id="senf:GJR95_24140"/>
<reference evidence="1 2" key="1">
    <citation type="submission" date="2019-11" db="EMBL/GenBank/DDBJ databases">
        <title>Spirosoma endbachense sp. nov., isolated from a natural salt meadow.</title>
        <authorList>
            <person name="Rojas J."/>
            <person name="Ambika Manirajan B."/>
            <person name="Ratering S."/>
            <person name="Suarez C."/>
            <person name="Geissler-Plaum R."/>
            <person name="Schnell S."/>
        </authorList>
    </citation>
    <scope>NUCLEOTIDE SEQUENCE [LARGE SCALE GENOMIC DNA]</scope>
    <source>
        <strain evidence="1 2">I-24</strain>
    </source>
</reference>
<proteinExistence type="predicted"/>
<dbReference type="RefSeq" id="WP_162388318.1">
    <property type="nucleotide sequence ID" value="NZ_CP045997.1"/>
</dbReference>
<sequence length="63" mass="7061">MNLTSSCVLSANNLELQYMQIRQYLNESVRFLGLAAYQASMASSIENGMKIVASWLKVECLNN</sequence>
<gene>
    <name evidence="1" type="ORF">GJR95_24140</name>
</gene>
<protein>
    <submittedName>
        <fullName evidence="1">Uncharacterized protein</fullName>
    </submittedName>
</protein>
<keyword evidence="2" id="KW-1185">Reference proteome</keyword>
<dbReference type="EMBL" id="CP045997">
    <property type="protein sequence ID" value="QHV97906.1"/>
    <property type="molecule type" value="Genomic_DNA"/>
</dbReference>
<dbReference type="AlphaFoldDB" id="A0A6P1W2J9"/>
<evidence type="ECO:0000313" key="2">
    <source>
        <dbReference type="Proteomes" id="UP000464577"/>
    </source>
</evidence>